<sequence>MLCSPSFYIHWPYSSFDTKVIKFCKRKLLPSGSKVLTSTRSSDNLGRTLQGLSLFLLQNSTRCIRIASYLLQRINQSWMGANGGKKAIAKTSFVIGQPISLRNFSEARKNAFSSTPNPRGMVFYPPFPSHLIA</sequence>
<reference evidence="1 2" key="1">
    <citation type="journal article" date="2019" name="Sci. Rep.">
        <title>Orb-weaving spider Araneus ventricosus genome elucidates the spidroin gene catalogue.</title>
        <authorList>
            <person name="Kono N."/>
            <person name="Nakamura H."/>
            <person name="Ohtoshi R."/>
            <person name="Moran D.A.P."/>
            <person name="Shinohara A."/>
            <person name="Yoshida Y."/>
            <person name="Fujiwara M."/>
            <person name="Mori M."/>
            <person name="Tomita M."/>
            <person name="Arakawa K."/>
        </authorList>
    </citation>
    <scope>NUCLEOTIDE SEQUENCE [LARGE SCALE GENOMIC DNA]</scope>
</reference>
<accession>A0A4Y2GS89</accession>
<organism evidence="1 2">
    <name type="scientific">Araneus ventricosus</name>
    <name type="common">Orbweaver spider</name>
    <name type="synonym">Epeira ventricosa</name>
    <dbReference type="NCBI Taxonomy" id="182803"/>
    <lineage>
        <taxon>Eukaryota</taxon>
        <taxon>Metazoa</taxon>
        <taxon>Ecdysozoa</taxon>
        <taxon>Arthropoda</taxon>
        <taxon>Chelicerata</taxon>
        <taxon>Arachnida</taxon>
        <taxon>Araneae</taxon>
        <taxon>Araneomorphae</taxon>
        <taxon>Entelegynae</taxon>
        <taxon>Araneoidea</taxon>
        <taxon>Araneidae</taxon>
        <taxon>Araneus</taxon>
    </lineage>
</organism>
<evidence type="ECO:0000313" key="2">
    <source>
        <dbReference type="Proteomes" id="UP000499080"/>
    </source>
</evidence>
<name>A0A4Y2GS89_ARAVE</name>
<comment type="caution">
    <text evidence="1">The sequence shown here is derived from an EMBL/GenBank/DDBJ whole genome shotgun (WGS) entry which is preliminary data.</text>
</comment>
<evidence type="ECO:0000313" key="1">
    <source>
        <dbReference type="EMBL" id="GBM55606.1"/>
    </source>
</evidence>
<protein>
    <submittedName>
        <fullName evidence="1">Uncharacterized protein</fullName>
    </submittedName>
</protein>
<keyword evidence="2" id="KW-1185">Reference proteome</keyword>
<dbReference type="Proteomes" id="UP000499080">
    <property type="component" value="Unassembled WGS sequence"/>
</dbReference>
<dbReference type="EMBL" id="BGPR01001508">
    <property type="protein sequence ID" value="GBM55606.1"/>
    <property type="molecule type" value="Genomic_DNA"/>
</dbReference>
<gene>
    <name evidence="1" type="ORF">AVEN_42336_1</name>
</gene>
<proteinExistence type="predicted"/>
<dbReference type="AlphaFoldDB" id="A0A4Y2GS89"/>